<keyword evidence="16" id="KW-1015">Disulfide bond</keyword>
<feature type="transmembrane region" description="Helical" evidence="17">
    <location>
        <begin position="260"/>
        <end position="278"/>
    </location>
</feature>
<dbReference type="InterPro" id="IPR000175">
    <property type="entry name" value="Na/ntran_symport"/>
</dbReference>
<dbReference type="GeneID" id="108733262"/>
<feature type="transmembrane region" description="Helical" evidence="17">
    <location>
        <begin position="398"/>
        <end position="419"/>
    </location>
</feature>
<evidence type="ECO:0000256" key="9">
    <source>
        <dbReference type="ARBA" id="ARBA00023065"/>
    </source>
</evidence>
<keyword evidence="7 17" id="KW-1133">Transmembrane helix</keyword>
<keyword evidence="6" id="KW-0029">Amino-acid transport</keyword>
<feature type="transmembrane region" description="Helical" evidence="17">
    <location>
        <begin position="361"/>
        <end position="386"/>
    </location>
</feature>
<feature type="transmembrane region" description="Helical" evidence="17">
    <location>
        <begin position="217"/>
        <end position="239"/>
    </location>
</feature>
<comment type="subcellular location">
    <subcellularLocation>
        <location evidence="1">Membrane</location>
        <topology evidence="1">Multi-pass membrane protein</topology>
    </subcellularLocation>
</comment>
<dbReference type="RefSeq" id="XP_018319856.1">
    <property type="nucleotide sequence ID" value="XM_018464354.2"/>
</dbReference>
<evidence type="ECO:0000256" key="14">
    <source>
        <dbReference type="ARBA" id="ARBA00040215"/>
    </source>
</evidence>
<feature type="binding site" evidence="15">
    <location>
        <position position="43"/>
    </location>
    <ligand>
        <name>Na(+)</name>
        <dbReference type="ChEBI" id="CHEBI:29101"/>
        <label>1</label>
    </ligand>
</feature>
<dbReference type="AlphaFoldDB" id="A0A1W4W6Y6"/>
<comment type="function">
    <text evidence="13">Unusual broad substrate spectrum amino acid:sodium cotransporter that promotes absorption of the D isomers of essential amino acids. Neutral amino acids are the preferred substrates, especially methionine and phenylalanine.</text>
</comment>
<dbReference type="Pfam" id="PF00209">
    <property type="entry name" value="SNF"/>
    <property type="match status" value="1"/>
</dbReference>
<evidence type="ECO:0000256" key="2">
    <source>
        <dbReference type="ARBA" id="ARBA00006459"/>
    </source>
</evidence>
<evidence type="ECO:0000256" key="5">
    <source>
        <dbReference type="ARBA" id="ARBA00022847"/>
    </source>
</evidence>
<keyword evidence="9" id="KW-0406">Ion transport</keyword>
<keyword evidence="12" id="KW-0739">Sodium transport</keyword>
<feature type="transmembrane region" description="Helical" evidence="17">
    <location>
        <begin position="60"/>
        <end position="78"/>
    </location>
</feature>
<dbReference type="GO" id="GO:0015179">
    <property type="term" value="F:L-amino acid transmembrane transporter activity"/>
    <property type="evidence" value="ECO:0007669"/>
    <property type="project" value="TreeGrafter"/>
</dbReference>
<feature type="transmembrane region" description="Helical" evidence="17">
    <location>
        <begin position="503"/>
        <end position="523"/>
    </location>
</feature>
<feature type="transmembrane region" description="Helical" evidence="17">
    <location>
        <begin position="431"/>
        <end position="452"/>
    </location>
</feature>
<evidence type="ECO:0000256" key="16">
    <source>
        <dbReference type="PIRSR" id="PIRSR600175-2"/>
    </source>
</evidence>
<proteinExistence type="inferred from homology"/>
<evidence type="ECO:0000256" key="4">
    <source>
        <dbReference type="ARBA" id="ARBA00022692"/>
    </source>
</evidence>
<dbReference type="PANTHER" id="PTHR11616">
    <property type="entry name" value="SODIUM/CHLORIDE DEPENDENT TRANSPORTER"/>
    <property type="match status" value="1"/>
</dbReference>
<keyword evidence="10 17" id="KW-0472">Membrane</keyword>
<accession>A0A1W4W6Y6</accession>
<dbReference type="InParanoid" id="A0A1W4W6Y6"/>
<evidence type="ECO:0000256" key="8">
    <source>
        <dbReference type="ARBA" id="ARBA00023053"/>
    </source>
</evidence>
<dbReference type="OrthoDB" id="6782350at2759"/>
<evidence type="ECO:0000256" key="7">
    <source>
        <dbReference type="ARBA" id="ARBA00022989"/>
    </source>
</evidence>
<feature type="binding site" evidence="15">
    <location>
        <position position="370"/>
    </location>
    <ligand>
        <name>Na(+)</name>
        <dbReference type="ChEBI" id="CHEBI:29101"/>
        <label>1</label>
    </ligand>
</feature>
<name>A0A1W4W6Y6_AGRPL</name>
<protein>
    <recommendedName>
        <fullName evidence="14">Sodium-dependent nutrient amino acid transporter 1</fullName>
    </recommendedName>
</protein>
<dbReference type="GO" id="GO:0089718">
    <property type="term" value="P:amino acid import across plasma membrane"/>
    <property type="evidence" value="ECO:0007669"/>
    <property type="project" value="TreeGrafter"/>
</dbReference>
<keyword evidence="18" id="KW-1185">Reference proteome</keyword>
<evidence type="ECO:0000256" key="1">
    <source>
        <dbReference type="ARBA" id="ARBA00004141"/>
    </source>
</evidence>
<keyword evidence="3" id="KW-0813">Transport</keyword>
<evidence type="ECO:0000256" key="12">
    <source>
        <dbReference type="ARBA" id="ARBA00023201"/>
    </source>
</evidence>
<reference evidence="19" key="1">
    <citation type="submission" date="2025-08" db="UniProtKB">
        <authorList>
            <consortium name="RefSeq"/>
        </authorList>
    </citation>
    <scope>IDENTIFICATION</scope>
    <source>
        <tissue evidence="19">Entire body</tissue>
    </source>
</reference>
<evidence type="ECO:0000256" key="11">
    <source>
        <dbReference type="ARBA" id="ARBA00023180"/>
    </source>
</evidence>
<keyword evidence="5" id="KW-0769">Symport</keyword>
<feature type="transmembrane region" description="Helical" evidence="17">
    <location>
        <begin position="193"/>
        <end position="211"/>
    </location>
</feature>
<evidence type="ECO:0000313" key="19">
    <source>
        <dbReference type="RefSeq" id="XP_018319856.1"/>
    </source>
</evidence>
<dbReference type="PANTHER" id="PTHR11616:SF321">
    <property type="entry name" value="SODIUM-DEPENDENT NUTRIENT AMINO ACID TRANSPORTER 1-RELATED"/>
    <property type="match status" value="1"/>
</dbReference>
<sequence>MADNDEDSRDETVITSTFTFTNRWKNDWQFIYITCFATIDLHNIFLFMEIRSESTKNPNVIMYLVIYLTIGMALMYLIEFTTQYTGLTLLQFRNVCPLFHGLGYTSLLNAFGITIWNSYVLLDSILYLINSFQKTMAWTQCPAEIPICWDIAMPCDNCLTNEKMLSSRFYYIERYLKNRTDRTDSGSFPTRRITGLLILWLVLFFFLKVKITKFLKIITWCTIIALVLYLLMLPLLTTWSKGWDTLFYQQSSDFLSWEKWSIAGFRVVYILGIARPFVPMCGTYLPSTSKPEILTVVVVLMHIIVTILMHLFVYVQLNALFKITNSDIKNYETVLLWSSDIHLTFILQGISLNSNQQLLSIMYLSANILLVFKSILTEITGIVVNLKNAFPKLGTYDSYLFAMLVLFLLLSSITLLPRTKENIEDLNFMKACIRASEVIVVSCMVLTLAFIYPLQKFADDVHYATGSQPNNFWKWTWGVLPFFIYFFLYPMHNILKNADQERIVIFSVLLTILLSPILFFAIYEIFRHIKMKYIIGVLVPRERWGPREPDERLLRRLYNPRNETKARRRRQTCKHDCLVSNTHLQDIIENEQSFWKEQGMNGTLLTNLKNRKHVKFEKRNNI</sequence>
<dbReference type="KEGG" id="apln:108733262"/>
<keyword evidence="15" id="KW-0479">Metal-binding</keyword>
<dbReference type="GO" id="GO:0005283">
    <property type="term" value="F:amino acid:sodium symporter activity"/>
    <property type="evidence" value="ECO:0007669"/>
    <property type="project" value="TreeGrafter"/>
</dbReference>
<dbReference type="SUPFAM" id="SSF161070">
    <property type="entry name" value="SNF-like"/>
    <property type="match status" value="1"/>
</dbReference>
<evidence type="ECO:0000313" key="18">
    <source>
        <dbReference type="Proteomes" id="UP000192223"/>
    </source>
</evidence>
<feature type="transmembrane region" description="Helical" evidence="17">
    <location>
        <begin position="107"/>
        <end position="129"/>
    </location>
</feature>
<comment type="similarity">
    <text evidence="2">Belongs to the sodium:neurotransmitter symporter (SNF) (TC 2.A.22) family.</text>
</comment>
<evidence type="ECO:0000256" key="15">
    <source>
        <dbReference type="PIRSR" id="PIRSR600175-1"/>
    </source>
</evidence>
<feature type="transmembrane region" description="Helical" evidence="17">
    <location>
        <begin position="293"/>
        <end position="315"/>
    </location>
</feature>
<keyword evidence="4 17" id="KW-0812">Transmembrane</keyword>
<feature type="binding site" evidence="15">
    <location>
        <position position="374"/>
    </location>
    <ligand>
        <name>Na(+)</name>
        <dbReference type="ChEBI" id="CHEBI:29101"/>
        <label>1</label>
    </ligand>
</feature>
<feature type="transmembrane region" description="Helical" evidence="17">
    <location>
        <begin position="30"/>
        <end position="48"/>
    </location>
</feature>
<gene>
    <name evidence="19" type="primary">LOC108733262</name>
</gene>
<dbReference type="Proteomes" id="UP000192223">
    <property type="component" value="Unplaced"/>
</dbReference>
<keyword evidence="11" id="KW-0325">Glycoprotein</keyword>
<dbReference type="PROSITE" id="PS50267">
    <property type="entry name" value="NA_NEUROTRAN_SYMP_3"/>
    <property type="match status" value="1"/>
</dbReference>
<evidence type="ECO:0000256" key="10">
    <source>
        <dbReference type="ARBA" id="ARBA00023136"/>
    </source>
</evidence>
<evidence type="ECO:0000256" key="13">
    <source>
        <dbReference type="ARBA" id="ARBA00037785"/>
    </source>
</evidence>
<organism evidence="18 19">
    <name type="scientific">Agrilus planipennis</name>
    <name type="common">Emerald ash borer</name>
    <name type="synonym">Agrilus marcopoli</name>
    <dbReference type="NCBI Taxonomy" id="224129"/>
    <lineage>
        <taxon>Eukaryota</taxon>
        <taxon>Metazoa</taxon>
        <taxon>Ecdysozoa</taxon>
        <taxon>Arthropoda</taxon>
        <taxon>Hexapoda</taxon>
        <taxon>Insecta</taxon>
        <taxon>Pterygota</taxon>
        <taxon>Neoptera</taxon>
        <taxon>Endopterygota</taxon>
        <taxon>Coleoptera</taxon>
        <taxon>Polyphaga</taxon>
        <taxon>Elateriformia</taxon>
        <taxon>Buprestoidea</taxon>
        <taxon>Buprestidae</taxon>
        <taxon>Agrilinae</taxon>
        <taxon>Agrilus</taxon>
    </lineage>
</organism>
<dbReference type="InterPro" id="IPR037272">
    <property type="entry name" value="SNS_sf"/>
</dbReference>
<evidence type="ECO:0000256" key="6">
    <source>
        <dbReference type="ARBA" id="ARBA00022970"/>
    </source>
</evidence>
<keyword evidence="8 15" id="KW-0915">Sodium</keyword>
<evidence type="ECO:0000256" key="3">
    <source>
        <dbReference type="ARBA" id="ARBA00022448"/>
    </source>
</evidence>
<feature type="disulfide bond" evidence="16">
    <location>
        <begin position="141"/>
        <end position="148"/>
    </location>
</feature>
<evidence type="ECO:0000256" key="17">
    <source>
        <dbReference type="SAM" id="Phobius"/>
    </source>
</evidence>
<feature type="transmembrane region" description="Helical" evidence="17">
    <location>
        <begin position="472"/>
        <end position="491"/>
    </location>
</feature>
<dbReference type="GO" id="GO:0005886">
    <property type="term" value="C:plasma membrane"/>
    <property type="evidence" value="ECO:0007669"/>
    <property type="project" value="TreeGrafter"/>
</dbReference>
<dbReference type="GO" id="GO:0046872">
    <property type="term" value="F:metal ion binding"/>
    <property type="evidence" value="ECO:0007669"/>
    <property type="project" value="UniProtKB-KW"/>
</dbReference>